<keyword evidence="3 5" id="KW-0378">Hydrolase</keyword>
<sequence>MRGKSVAAGLAAFGLLSANVLAPPAALAVAPPVIDPGALPPDETPGPPQEMRQTKACVTPVVVGDPNVAQPDPGNTMLNIEQAWQYSTGAGVTVAIIDTGVTPNPRFPRLFPGGDFVQGLPDGGLTDCESHGTIVASIIGAAPANPADRPTPRPAGAGAPPPPPGVPANPAPPAFPPPPTITATATVTAPAPPPEPPPPPAEPPPGGPPPGGPPPAGPPPAQGPGDTGAAQPLVPGPPPAGPDGVVGVAPDVSLISIRQSSTAFTPARPAPGDIEGQRKAGDIATLAKAIRHAADLPGVQVINVSLASCINAAAPVNQDALGAAVRYAAVDKDIVIVAAAGNQGGGDQGQDCGQNPAFNALDPNDPRDWAGVRTIVTPAWFSDYVLTVGAVTPEGLPLPDSINGPWVSVAAPGWRIMGLSNTNGAAVNARPDEPGLGAGFWGTSFSAAYVSGVVALVRAKFPDLTAAQVMRRITETAHNPARGVDNQVGYGVVDPVAALTFDVPLGDPKPVERLSTDLYVPPPPPGPDHRPRNSALLAGAAVLLVAAVAVAVVGMRRRLR</sequence>
<feature type="active site" description="Charge relay system" evidence="5">
    <location>
        <position position="444"/>
    </location>
</feature>
<comment type="similarity">
    <text evidence="1 5">Belongs to the peptidase S8 family.</text>
</comment>
<dbReference type="CDD" id="cd00306">
    <property type="entry name" value="Peptidases_S8_S53"/>
    <property type="match status" value="1"/>
</dbReference>
<dbReference type="InterPro" id="IPR023827">
    <property type="entry name" value="Peptidase_S8_Asp-AS"/>
</dbReference>
<evidence type="ECO:0000256" key="7">
    <source>
        <dbReference type="SAM" id="Phobius"/>
    </source>
</evidence>
<evidence type="ECO:0000256" key="5">
    <source>
        <dbReference type="PROSITE-ProRule" id="PRU01240"/>
    </source>
</evidence>
<feature type="region of interest" description="Disordered" evidence="6">
    <location>
        <begin position="142"/>
        <end position="247"/>
    </location>
</feature>
<dbReference type="PANTHER" id="PTHR42884">
    <property type="entry name" value="PROPROTEIN CONVERTASE SUBTILISIN/KEXIN-RELATED"/>
    <property type="match status" value="1"/>
</dbReference>
<feature type="active site" description="Charge relay system" evidence="5">
    <location>
        <position position="98"/>
    </location>
</feature>
<accession>A0A379MP10</accession>
<feature type="signal peptide" evidence="8">
    <location>
        <begin position="1"/>
        <end position="22"/>
    </location>
</feature>
<evidence type="ECO:0000259" key="9">
    <source>
        <dbReference type="Pfam" id="PF00082"/>
    </source>
</evidence>
<protein>
    <submittedName>
        <fullName evidence="10">Peptidase S8 and S53, subtilisin, kexin, sedolisin</fullName>
        <ecNumber evidence="10">3.4.21.62</ecNumber>
    </submittedName>
</protein>
<keyword evidence="8" id="KW-0732">Signal</keyword>
<reference evidence="10 11" key="1">
    <citation type="submission" date="2018-06" db="EMBL/GenBank/DDBJ databases">
        <authorList>
            <consortium name="Pathogen Informatics"/>
            <person name="Doyle S."/>
        </authorList>
    </citation>
    <scope>NUCLEOTIDE SEQUENCE [LARGE SCALE GENOMIC DNA]</scope>
    <source>
        <strain evidence="10 11">NCTC10742</strain>
    </source>
</reference>
<dbReference type="Pfam" id="PF00082">
    <property type="entry name" value="Peptidase_S8"/>
    <property type="match status" value="1"/>
</dbReference>
<dbReference type="InterPro" id="IPR015500">
    <property type="entry name" value="Peptidase_S8_subtilisin-rel"/>
</dbReference>
<dbReference type="GO" id="GO:0016485">
    <property type="term" value="P:protein processing"/>
    <property type="evidence" value="ECO:0007669"/>
    <property type="project" value="TreeGrafter"/>
</dbReference>
<feature type="compositionally biased region" description="Low complexity" evidence="6">
    <location>
        <begin position="223"/>
        <end position="233"/>
    </location>
</feature>
<dbReference type="SUPFAM" id="SSF52743">
    <property type="entry name" value="Subtilisin-like"/>
    <property type="match status" value="1"/>
</dbReference>
<keyword evidence="2 5" id="KW-0645">Protease</keyword>
<name>A0A379MP10_9MYCO</name>
<evidence type="ECO:0000256" key="8">
    <source>
        <dbReference type="SAM" id="SignalP"/>
    </source>
</evidence>
<dbReference type="PANTHER" id="PTHR42884:SF14">
    <property type="entry name" value="NEUROENDOCRINE CONVERTASE 1"/>
    <property type="match status" value="1"/>
</dbReference>
<gene>
    <name evidence="10" type="primary">apr_2</name>
    <name evidence="10" type="ORF">NCTC10742_05994</name>
</gene>
<feature type="domain" description="Peptidase S8/S53" evidence="9">
    <location>
        <begin position="243"/>
        <end position="491"/>
    </location>
</feature>
<dbReference type="PROSITE" id="PS51892">
    <property type="entry name" value="SUBTILASE"/>
    <property type="match status" value="1"/>
</dbReference>
<dbReference type="PROSITE" id="PS00136">
    <property type="entry name" value="SUBTILASE_ASP"/>
    <property type="match status" value="1"/>
</dbReference>
<dbReference type="PRINTS" id="PR00723">
    <property type="entry name" value="SUBTILISIN"/>
</dbReference>
<evidence type="ECO:0000256" key="4">
    <source>
        <dbReference type="ARBA" id="ARBA00022825"/>
    </source>
</evidence>
<keyword evidence="7" id="KW-0812">Transmembrane</keyword>
<dbReference type="AlphaFoldDB" id="A0A379MP10"/>
<keyword evidence="4 5" id="KW-0720">Serine protease</keyword>
<keyword evidence="7" id="KW-1133">Transmembrane helix</keyword>
<evidence type="ECO:0000256" key="6">
    <source>
        <dbReference type="SAM" id="MobiDB-lite"/>
    </source>
</evidence>
<dbReference type="GO" id="GO:0004252">
    <property type="term" value="F:serine-type endopeptidase activity"/>
    <property type="evidence" value="ECO:0007669"/>
    <property type="project" value="UniProtKB-UniRule"/>
</dbReference>
<dbReference type="Proteomes" id="UP000254291">
    <property type="component" value="Unassembled WGS sequence"/>
</dbReference>
<dbReference type="Gene3D" id="3.40.50.200">
    <property type="entry name" value="Peptidase S8/S53 domain"/>
    <property type="match status" value="2"/>
</dbReference>
<feature type="chain" id="PRO_5039366004" evidence="8">
    <location>
        <begin position="23"/>
        <end position="560"/>
    </location>
</feature>
<dbReference type="GO" id="GO:0005886">
    <property type="term" value="C:plasma membrane"/>
    <property type="evidence" value="ECO:0007669"/>
    <property type="project" value="TreeGrafter"/>
</dbReference>
<dbReference type="InterPro" id="IPR036852">
    <property type="entry name" value="Peptidase_S8/S53_dom_sf"/>
</dbReference>
<evidence type="ECO:0000313" key="11">
    <source>
        <dbReference type="Proteomes" id="UP000254291"/>
    </source>
</evidence>
<dbReference type="InterPro" id="IPR000209">
    <property type="entry name" value="Peptidase_S8/S53_dom"/>
</dbReference>
<dbReference type="RefSeq" id="WP_115329241.1">
    <property type="nucleotide sequence ID" value="NZ_JACKST010000162.1"/>
</dbReference>
<evidence type="ECO:0000256" key="1">
    <source>
        <dbReference type="ARBA" id="ARBA00011073"/>
    </source>
</evidence>
<dbReference type="EC" id="3.4.21.62" evidence="10"/>
<organism evidence="10 11">
    <name type="scientific">Mycolicibacterium gilvum</name>
    <dbReference type="NCBI Taxonomy" id="1804"/>
    <lineage>
        <taxon>Bacteria</taxon>
        <taxon>Bacillati</taxon>
        <taxon>Actinomycetota</taxon>
        <taxon>Actinomycetes</taxon>
        <taxon>Mycobacteriales</taxon>
        <taxon>Mycobacteriaceae</taxon>
        <taxon>Mycolicibacterium</taxon>
    </lineage>
</organism>
<evidence type="ECO:0000313" key="10">
    <source>
        <dbReference type="EMBL" id="SUE32630.1"/>
    </source>
</evidence>
<feature type="compositionally biased region" description="Pro residues" evidence="6">
    <location>
        <begin position="159"/>
        <end position="180"/>
    </location>
</feature>
<feature type="compositionally biased region" description="Pro residues" evidence="6">
    <location>
        <begin position="190"/>
        <end position="222"/>
    </location>
</feature>
<feature type="active site" description="Charge relay system" evidence="5">
    <location>
        <position position="131"/>
    </location>
</feature>
<feature type="transmembrane region" description="Helical" evidence="7">
    <location>
        <begin position="535"/>
        <end position="555"/>
    </location>
</feature>
<proteinExistence type="inferred from homology"/>
<evidence type="ECO:0000256" key="3">
    <source>
        <dbReference type="ARBA" id="ARBA00022801"/>
    </source>
</evidence>
<dbReference type="EMBL" id="UGQM01000005">
    <property type="protein sequence ID" value="SUE32630.1"/>
    <property type="molecule type" value="Genomic_DNA"/>
</dbReference>
<keyword evidence="7" id="KW-0472">Membrane</keyword>
<evidence type="ECO:0000256" key="2">
    <source>
        <dbReference type="ARBA" id="ARBA00022670"/>
    </source>
</evidence>